<dbReference type="Pfam" id="PF02205">
    <property type="entry name" value="WH2"/>
    <property type="match status" value="1"/>
</dbReference>
<evidence type="ECO:0000313" key="4">
    <source>
        <dbReference type="Proteomes" id="UP000494165"/>
    </source>
</evidence>
<organism evidence="3 4">
    <name type="scientific">Cloeon dipterum</name>
    <dbReference type="NCBI Taxonomy" id="197152"/>
    <lineage>
        <taxon>Eukaryota</taxon>
        <taxon>Metazoa</taxon>
        <taxon>Ecdysozoa</taxon>
        <taxon>Arthropoda</taxon>
        <taxon>Hexapoda</taxon>
        <taxon>Insecta</taxon>
        <taxon>Pterygota</taxon>
        <taxon>Palaeoptera</taxon>
        <taxon>Ephemeroptera</taxon>
        <taxon>Pisciforma</taxon>
        <taxon>Baetidae</taxon>
        <taxon>Cloeon</taxon>
    </lineage>
</organism>
<protein>
    <recommendedName>
        <fullName evidence="2">WH2 domain-containing protein</fullName>
    </recommendedName>
</protein>
<dbReference type="AlphaFoldDB" id="A0A8S1DDA6"/>
<dbReference type="OrthoDB" id="5877983at2759"/>
<comment type="caution">
    <text evidence="3">The sequence shown here is derived from an EMBL/GenBank/DDBJ whole genome shotgun (WGS) entry which is preliminary data.</text>
</comment>
<feature type="compositionally biased region" description="Polar residues" evidence="1">
    <location>
        <begin position="493"/>
        <end position="519"/>
    </location>
</feature>
<feature type="compositionally biased region" description="Pro residues" evidence="1">
    <location>
        <begin position="342"/>
        <end position="359"/>
    </location>
</feature>
<feature type="compositionally biased region" description="Polar residues" evidence="1">
    <location>
        <begin position="130"/>
        <end position="146"/>
    </location>
</feature>
<reference evidence="3 4" key="1">
    <citation type="submission" date="2020-04" db="EMBL/GenBank/DDBJ databases">
        <authorList>
            <person name="Alioto T."/>
            <person name="Alioto T."/>
            <person name="Gomez Garrido J."/>
        </authorList>
    </citation>
    <scope>NUCLEOTIDE SEQUENCE [LARGE SCALE GENOMIC DNA]</scope>
</reference>
<feature type="compositionally biased region" description="Basic and acidic residues" evidence="1">
    <location>
        <begin position="482"/>
        <end position="492"/>
    </location>
</feature>
<evidence type="ECO:0000259" key="2">
    <source>
        <dbReference type="PROSITE" id="PS51082"/>
    </source>
</evidence>
<accession>A0A8S1DDA6</accession>
<dbReference type="Proteomes" id="UP000494165">
    <property type="component" value="Unassembled WGS sequence"/>
</dbReference>
<evidence type="ECO:0000313" key="3">
    <source>
        <dbReference type="EMBL" id="CAB3381526.1"/>
    </source>
</evidence>
<feature type="compositionally biased region" description="Pro residues" evidence="1">
    <location>
        <begin position="1"/>
        <end position="18"/>
    </location>
</feature>
<dbReference type="PROSITE" id="PS51082">
    <property type="entry name" value="WH2"/>
    <property type="match status" value="1"/>
</dbReference>
<feature type="compositionally biased region" description="Polar residues" evidence="1">
    <location>
        <begin position="283"/>
        <end position="296"/>
    </location>
</feature>
<evidence type="ECO:0000256" key="1">
    <source>
        <dbReference type="SAM" id="MobiDB-lite"/>
    </source>
</evidence>
<keyword evidence="4" id="KW-1185">Reference proteome</keyword>
<feature type="compositionally biased region" description="Polar residues" evidence="1">
    <location>
        <begin position="175"/>
        <end position="195"/>
    </location>
</feature>
<dbReference type="InterPro" id="IPR003124">
    <property type="entry name" value="WH2_dom"/>
</dbReference>
<proteinExistence type="predicted"/>
<feature type="compositionally biased region" description="Low complexity" evidence="1">
    <location>
        <begin position="262"/>
        <end position="273"/>
    </location>
</feature>
<feature type="region of interest" description="Disordered" evidence="1">
    <location>
        <begin position="1"/>
        <end position="426"/>
    </location>
</feature>
<feature type="compositionally biased region" description="Low complexity" evidence="1">
    <location>
        <begin position="366"/>
        <end position="386"/>
    </location>
</feature>
<dbReference type="GO" id="GO:0003779">
    <property type="term" value="F:actin binding"/>
    <property type="evidence" value="ECO:0007669"/>
    <property type="project" value="InterPro"/>
</dbReference>
<feature type="compositionally biased region" description="Pro residues" evidence="1">
    <location>
        <begin position="387"/>
        <end position="401"/>
    </location>
</feature>
<feature type="compositionally biased region" description="Pro residues" evidence="1">
    <location>
        <begin position="303"/>
        <end position="335"/>
    </location>
</feature>
<feature type="compositionally biased region" description="Basic and acidic residues" evidence="1">
    <location>
        <begin position="148"/>
        <end position="158"/>
    </location>
</feature>
<feature type="domain" description="WH2" evidence="2">
    <location>
        <begin position="30"/>
        <end position="47"/>
    </location>
</feature>
<dbReference type="EMBL" id="CADEPI010000236">
    <property type="protein sequence ID" value="CAB3381526.1"/>
    <property type="molecule type" value="Genomic_DNA"/>
</dbReference>
<sequence>MPNPPPPPPPGPPPPPTFVAPRPAADDGQARNMLLQSIRQGASLKKAVTNDRSAPTVGGPKKSPPSGGGFNSRSNGPAAAPEPSRNNGGGGPLDMASLFAGGMPKLRSTGRNIGASARSRDDSIDSVRSNTDSSPVITSHQKQKSLGSRREMTPDLKNRGPPPQPPPSNKKPTMHVSTSDTALTASSPSMSQRSAAPSLPSKPPVGGHGKPNYAPRPPGQYKTAPKPSPPPKSTNAMQVGNGPPSLPSRPPSVGRAHSMRTPRSPSADSSPSPELGDYRAHQHFQSQEGLHHQVSNGLRKAAAPPPPPPGSGRNPPPPPPAKAKPPSAKPPPPPLGARATPPVLPPPPPPTAAPPAPKPAPRRLLRPGPAHCRLTAAAAASGQQKSQPPPPPLSVPPPPPVRNSSMRNGGVQANGKESKSCTAPPGRLIALSVSAGDVEARFMHMFHKVHDFPAPEKFLNVPKVYNSRNDSPLSSRGSSRLSEMHAWDDVHASKQQAPQPPSTHLQLSNKMWANDTSTC</sequence>
<feature type="compositionally biased region" description="Low complexity" evidence="1">
    <location>
        <begin position="467"/>
        <end position="481"/>
    </location>
</feature>
<gene>
    <name evidence="3" type="ORF">CLODIP_2_CD02524</name>
</gene>
<name>A0A8S1DDA6_9INSE</name>
<feature type="compositionally biased region" description="Pro residues" evidence="1">
    <location>
        <begin position="160"/>
        <end position="169"/>
    </location>
</feature>
<feature type="region of interest" description="Disordered" evidence="1">
    <location>
        <begin position="467"/>
        <end position="519"/>
    </location>
</feature>